<reference evidence="9" key="1">
    <citation type="submission" date="2016-10" db="EMBL/GenBank/DDBJ databases">
        <authorList>
            <person name="Varghese N."/>
            <person name="Submissions S."/>
        </authorList>
    </citation>
    <scope>NUCLEOTIDE SEQUENCE [LARGE SCALE GENOMIC DNA]</scope>
    <source>
        <strain evidence="9">XBD1002</strain>
    </source>
</reference>
<dbReference type="OrthoDB" id="9766564at2"/>
<dbReference type="Pfam" id="PF02614">
    <property type="entry name" value="UxaC"/>
    <property type="match status" value="1"/>
</dbReference>
<organism evidence="8 9">
    <name type="scientific">Treponema bryantii</name>
    <dbReference type="NCBI Taxonomy" id="163"/>
    <lineage>
        <taxon>Bacteria</taxon>
        <taxon>Pseudomonadati</taxon>
        <taxon>Spirochaetota</taxon>
        <taxon>Spirochaetia</taxon>
        <taxon>Spirochaetales</taxon>
        <taxon>Treponemataceae</taxon>
        <taxon>Treponema</taxon>
    </lineage>
</organism>
<dbReference type="AlphaFoldDB" id="A0A1I3N3F0"/>
<dbReference type="Proteomes" id="UP000182737">
    <property type="component" value="Unassembled WGS sequence"/>
</dbReference>
<protein>
    <recommendedName>
        <fullName evidence="5 7">Uronate isomerase</fullName>
        <ecNumber evidence="4 7">5.3.1.12</ecNumber>
    </recommendedName>
    <alternativeName>
        <fullName evidence="7">Glucuronate isomerase</fullName>
    </alternativeName>
    <alternativeName>
        <fullName evidence="7">Uronic isomerase</fullName>
    </alternativeName>
</protein>
<evidence type="ECO:0000256" key="4">
    <source>
        <dbReference type="ARBA" id="ARBA00012546"/>
    </source>
</evidence>
<comment type="catalytic activity">
    <reaction evidence="7">
        <text>aldehydo-D-galacturonate = keto-D-tagaturonate</text>
        <dbReference type="Rhea" id="RHEA:27702"/>
        <dbReference type="ChEBI" id="CHEBI:12952"/>
        <dbReference type="ChEBI" id="CHEBI:17886"/>
    </reaction>
</comment>
<dbReference type="Gene3D" id="1.10.2020.10">
    <property type="entry name" value="uronate isomerase, domain 2, chain A"/>
    <property type="match status" value="1"/>
</dbReference>
<keyword evidence="6 7" id="KW-0413">Isomerase</keyword>
<dbReference type="EC" id="5.3.1.12" evidence="4 7"/>
<dbReference type="NCBIfam" id="NF002794">
    <property type="entry name" value="PRK02925.1"/>
    <property type="match status" value="1"/>
</dbReference>
<comment type="similarity">
    <text evidence="3 7">Belongs to the metallo-dependent hydrolases superfamily. Uronate isomerase family.</text>
</comment>
<dbReference type="GO" id="GO:0042840">
    <property type="term" value="P:D-glucuronate catabolic process"/>
    <property type="evidence" value="ECO:0007669"/>
    <property type="project" value="TreeGrafter"/>
</dbReference>
<evidence type="ECO:0000256" key="2">
    <source>
        <dbReference type="ARBA" id="ARBA00004892"/>
    </source>
</evidence>
<dbReference type="Gene3D" id="3.20.20.140">
    <property type="entry name" value="Metal-dependent hydrolases"/>
    <property type="match status" value="1"/>
</dbReference>
<dbReference type="SUPFAM" id="SSF51556">
    <property type="entry name" value="Metallo-dependent hydrolases"/>
    <property type="match status" value="1"/>
</dbReference>
<accession>A0A1I3N3F0</accession>
<dbReference type="UniPathway" id="UPA00246"/>
<proteinExistence type="inferred from homology"/>
<evidence type="ECO:0000313" key="8">
    <source>
        <dbReference type="EMBL" id="SFJ03767.1"/>
    </source>
</evidence>
<evidence type="ECO:0000256" key="5">
    <source>
        <dbReference type="ARBA" id="ARBA00020555"/>
    </source>
</evidence>
<dbReference type="GO" id="GO:0019698">
    <property type="term" value="P:D-galacturonate catabolic process"/>
    <property type="evidence" value="ECO:0007669"/>
    <property type="project" value="TreeGrafter"/>
</dbReference>
<evidence type="ECO:0000313" key="9">
    <source>
        <dbReference type="Proteomes" id="UP000182737"/>
    </source>
</evidence>
<dbReference type="PANTHER" id="PTHR30068">
    <property type="entry name" value="URONATE ISOMERASE"/>
    <property type="match status" value="1"/>
</dbReference>
<evidence type="ECO:0000256" key="3">
    <source>
        <dbReference type="ARBA" id="ARBA00008397"/>
    </source>
</evidence>
<dbReference type="PANTHER" id="PTHR30068:SF4">
    <property type="entry name" value="URONATE ISOMERASE"/>
    <property type="match status" value="1"/>
</dbReference>
<dbReference type="InterPro" id="IPR032466">
    <property type="entry name" value="Metal_Hydrolase"/>
</dbReference>
<dbReference type="GO" id="GO:0008880">
    <property type="term" value="F:glucuronate isomerase activity"/>
    <property type="evidence" value="ECO:0007669"/>
    <property type="project" value="UniProtKB-UniRule"/>
</dbReference>
<keyword evidence="9" id="KW-1185">Reference proteome</keyword>
<dbReference type="InterPro" id="IPR003766">
    <property type="entry name" value="Uronate_isomerase"/>
</dbReference>
<sequence>MKNFLDDNFILQSEPAQILYHKYAENQPIFDFHNHLSPQEIFENKPLGNLANAWLDHDHYKWRAMRAAGVDEALITGHIRKDGTVKSDAERGGAAAVEKADYERYLAFVRTLQLCPGNPLYHWSHLELARYFGITEPVTEANAREVWDKCNALLAKSEYAPRGLLAKLGVRELCTTDDPLDSLEWHKKIAASVVEPAVPEPGRRVETTAAGLRVRPSFRPDIPLSPDSPAFADYISRLQKVDGTKFQSVSDMISALGRRMDFFKENGSVVSDHSLEGDFYLPASYDDVNYIFEKAWIGKKLSHDEIAKYKGWVLVELGKLYAQKGFVMQIHIGALRDNNAAMLEAAGKNIGEDSLNDFNFAPQLGAVLNAIYSAAPQARTILYNLNPKDNEALATMAANFRNCQFGPAWWFNDHKDGIEEQIRVYARTAPLGTYVGMLTDSRSFLSYPRHEYFRRILCNYIGGLVEAGEFPWHEESLGHLVAAVCYENSVKFFLN</sequence>
<evidence type="ECO:0000256" key="6">
    <source>
        <dbReference type="ARBA" id="ARBA00023235"/>
    </source>
</evidence>
<evidence type="ECO:0000256" key="1">
    <source>
        <dbReference type="ARBA" id="ARBA00001165"/>
    </source>
</evidence>
<dbReference type="EMBL" id="FORI01000012">
    <property type="protein sequence ID" value="SFJ03767.1"/>
    <property type="molecule type" value="Genomic_DNA"/>
</dbReference>
<comment type="catalytic activity">
    <reaction evidence="1 7">
        <text>D-glucuronate = D-fructuronate</text>
        <dbReference type="Rhea" id="RHEA:13049"/>
        <dbReference type="ChEBI" id="CHEBI:58720"/>
        <dbReference type="ChEBI" id="CHEBI:59863"/>
        <dbReference type="EC" id="5.3.1.12"/>
    </reaction>
</comment>
<dbReference type="RefSeq" id="WP_074933398.1">
    <property type="nucleotide sequence ID" value="NZ_FORI01000012.1"/>
</dbReference>
<gene>
    <name evidence="7" type="primary">uxaC</name>
    <name evidence="8" type="ORF">SAMN04487775_11212</name>
</gene>
<comment type="pathway">
    <text evidence="2 7">Carbohydrate metabolism; pentose and glucuronate interconversion.</text>
</comment>
<dbReference type="HAMAP" id="MF_00675">
    <property type="entry name" value="UxaC"/>
    <property type="match status" value="1"/>
</dbReference>
<name>A0A1I3N3F0_9SPIR</name>
<evidence type="ECO:0000256" key="7">
    <source>
        <dbReference type="HAMAP-Rule" id="MF_00675"/>
    </source>
</evidence>